<keyword evidence="5" id="KW-1185">Reference proteome</keyword>
<dbReference type="InterPro" id="IPR003084">
    <property type="entry name" value="HDAC_I/II"/>
</dbReference>
<evidence type="ECO:0000313" key="5">
    <source>
        <dbReference type="Proteomes" id="UP000612362"/>
    </source>
</evidence>
<dbReference type="PRINTS" id="PR01271">
    <property type="entry name" value="HISDACETLASE"/>
</dbReference>
<dbReference type="InterPro" id="IPR023696">
    <property type="entry name" value="Ureohydrolase_dom_sf"/>
</dbReference>
<evidence type="ECO:0000256" key="2">
    <source>
        <dbReference type="ARBA" id="ARBA00022801"/>
    </source>
</evidence>
<dbReference type="GO" id="GO:0040029">
    <property type="term" value="P:epigenetic regulation of gene expression"/>
    <property type="evidence" value="ECO:0007669"/>
    <property type="project" value="TreeGrafter"/>
</dbReference>
<proteinExistence type="inferred from homology"/>
<reference evidence="4" key="1">
    <citation type="submission" date="2020-10" db="EMBL/GenBank/DDBJ databases">
        <title>Taxonomic study of unclassified bacteria belonging to the class Ktedonobacteria.</title>
        <authorList>
            <person name="Yabe S."/>
            <person name="Wang C.M."/>
            <person name="Zheng Y."/>
            <person name="Sakai Y."/>
            <person name="Cavaletti L."/>
            <person name="Monciardini P."/>
            <person name="Donadio S."/>
        </authorList>
    </citation>
    <scope>NUCLEOTIDE SEQUENCE</scope>
    <source>
        <strain evidence="4">SOSP1-1</strain>
    </source>
</reference>
<dbReference type="SUPFAM" id="SSF52768">
    <property type="entry name" value="Arginase/deacetylase"/>
    <property type="match status" value="1"/>
</dbReference>
<dbReference type="InterPro" id="IPR000286">
    <property type="entry name" value="HDACs"/>
</dbReference>
<dbReference type="PANTHER" id="PTHR10625">
    <property type="entry name" value="HISTONE DEACETYLASE HDAC1-RELATED"/>
    <property type="match status" value="1"/>
</dbReference>
<dbReference type="RefSeq" id="WP_220192071.1">
    <property type="nucleotide sequence ID" value="NZ_BNJF01000001.1"/>
</dbReference>
<evidence type="ECO:0000259" key="3">
    <source>
        <dbReference type="Pfam" id="PF00850"/>
    </source>
</evidence>
<organism evidence="4 5">
    <name type="scientific">Ktedonospora formicarum</name>
    <dbReference type="NCBI Taxonomy" id="2778364"/>
    <lineage>
        <taxon>Bacteria</taxon>
        <taxon>Bacillati</taxon>
        <taxon>Chloroflexota</taxon>
        <taxon>Ktedonobacteria</taxon>
        <taxon>Ktedonobacterales</taxon>
        <taxon>Ktedonobacteraceae</taxon>
        <taxon>Ktedonospora</taxon>
    </lineage>
</organism>
<dbReference type="Gene3D" id="3.40.800.20">
    <property type="entry name" value="Histone deacetylase domain"/>
    <property type="match status" value="1"/>
</dbReference>
<dbReference type="Proteomes" id="UP000612362">
    <property type="component" value="Unassembled WGS sequence"/>
</dbReference>
<keyword evidence="2" id="KW-0378">Hydrolase</keyword>
<comment type="similarity">
    <text evidence="1">Belongs to the histone deacetylase family.</text>
</comment>
<dbReference type="GO" id="GO:0016787">
    <property type="term" value="F:hydrolase activity"/>
    <property type="evidence" value="ECO:0007669"/>
    <property type="project" value="UniProtKB-KW"/>
</dbReference>
<gene>
    <name evidence="4" type="ORF">KSX_07050</name>
</gene>
<evidence type="ECO:0000313" key="4">
    <source>
        <dbReference type="EMBL" id="GHO42542.1"/>
    </source>
</evidence>
<dbReference type="CDD" id="cd09996">
    <property type="entry name" value="HDAC_classII_1"/>
    <property type="match status" value="1"/>
</dbReference>
<dbReference type="GO" id="GO:0004407">
    <property type="term" value="F:histone deacetylase activity"/>
    <property type="evidence" value="ECO:0007669"/>
    <property type="project" value="InterPro"/>
</dbReference>
<accession>A0A8J3HRJ0</accession>
<dbReference type="PANTHER" id="PTHR10625:SF31">
    <property type="entry name" value="HISTONE DEACETYLASE DOMAIN-CONTAINING PROTEIN"/>
    <property type="match status" value="1"/>
</dbReference>
<dbReference type="InterPro" id="IPR023801">
    <property type="entry name" value="His_deacetylse_dom"/>
</dbReference>
<dbReference type="PRINTS" id="PR01270">
    <property type="entry name" value="HDASUPER"/>
</dbReference>
<protein>
    <submittedName>
        <fullName evidence="4">Histone deacetylase</fullName>
    </submittedName>
</protein>
<dbReference type="AlphaFoldDB" id="A0A8J3HRJ0"/>
<comment type="caution">
    <text evidence="4">The sequence shown here is derived from an EMBL/GenBank/DDBJ whole genome shotgun (WGS) entry which is preliminary data.</text>
</comment>
<dbReference type="GO" id="GO:0005737">
    <property type="term" value="C:cytoplasm"/>
    <property type="evidence" value="ECO:0007669"/>
    <property type="project" value="TreeGrafter"/>
</dbReference>
<dbReference type="Pfam" id="PF00850">
    <property type="entry name" value="Hist_deacetyl"/>
    <property type="match status" value="1"/>
</dbReference>
<evidence type="ECO:0000256" key="1">
    <source>
        <dbReference type="ARBA" id="ARBA00005947"/>
    </source>
</evidence>
<dbReference type="EMBL" id="BNJF01000001">
    <property type="protein sequence ID" value="GHO42542.1"/>
    <property type="molecule type" value="Genomic_DNA"/>
</dbReference>
<name>A0A8J3HRJ0_9CHLR</name>
<feature type="domain" description="Histone deacetylase" evidence="3">
    <location>
        <begin position="45"/>
        <end position="331"/>
    </location>
</feature>
<dbReference type="InterPro" id="IPR037138">
    <property type="entry name" value="His_deacetylse_dom_sf"/>
</dbReference>
<sequence>MAYRSGLVFDERFLAHDTGVEGKVQLRDRVFQLSPEPHPSSAFITKRTKEFLDISGMTEMMRPVTARPASIEELTMFHTHAYIEGIRAFAQGGPGHGSWGEVDEETILSPGSFEAALYAAGGALNATQAVMEGEVRNCYALLRPPCHHATHNKALGFCVFNNTALAAHYARKRYGLKRIMIVDWDAHHGNGTQEAFYDDAEVLFVSMHQRNWFPKNAGMLEQIGSGAGTGYTINIPLPPGTGDRGYRALFEQLVLPIGIQFQPELIIITAGQDPSWLDPLTQLMMSMDGFRCISRLMLELAEQVCSGRLVMLQAGGYSPAYVPYCTAAALEPLLDVDLGIVDLYAGAPELEECQNSFSQETREALNMARAWHRQWWKL</sequence>